<dbReference type="RefSeq" id="WP_269925287.1">
    <property type="nucleotide sequence ID" value="NZ_JAMKBJ010000002.1"/>
</dbReference>
<accession>A0A9X3LFV1</accession>
<reference evidence="1" key="1">
    <citation type="submission" date="2022-05" db="EMBL/GenBank/DDBJ databases">
        <authorList>
            <person name="Colautti A."/>
            <person name="Iacumin L."/>
        </authorList>
    </citation>
    <scope>NUCLEOTIDE SEQUENCE</scope>
    <source>
        <strain evidence="1">SK 55</strain>
    </source>
</reference>
<sequence length="457" mass="50511">MKKMLNERGYALLIVLFTIIIFLSMSAVFMSASLNHVNQEQTVDKNNQAVVAAELGVKYVESHMQNQAEILYEKHLIELQTAVNNLKNCNGKSPNSNCKTQSTINSLISQQLDKYQVELTSYYQSFKTMDQEIIENKVDYSILDETIGLLLETTTVEGVTYYKLPFSVEGNTNHKPAVLKNELLVPKPNFVSSITSIDNPIPVPEATNSSELNKYLFTPPASDVNCKDIKPLTEGAICHLSGVDTIASVLGNTQTSIDYSKITIIAEDIQASFCPGGSCISGYSNLKVYSSKDISIDKIKPLSQLSLFLNAIINIDTNGNNYAGTAVIKGVNAENHFKNIRGNVFITGDNSDQIPIKIDKHTDAKFGKLCINLDGIDIANSTFEVANGNSKHDNVYYYSSNSSRRVPDAERYSGTYKEFVNYCIGTINTPIPPPVKEVTATYIEKNSDLKVNVKYKP</sequence>
<dbReference type="Proteomes" id="UP001152173">
    <property type="component" value="Unassembled WGS sequence"/>
</dbReference>
<dbReference type="EMBL" id="JAMKBJ010000002">
    <property type="protein sequence ID" value="MCZ8536181.1"/>
    <property type="molecule type" value="Genomic_DNA"/>
</dbReference>
<gene>
    <name evidence="1" type="ORF">M9R32_03100</name>
</gene>
<dbReference type="AlphaFoldDB" id="A0A9X3LFV1"/>
<proteinExistence type="predicted"/>
<protein>
    <submittedName>
        <fullName evidence="1">Uncharacterized protein</fullName>
    </submittedName>
</protein>
<keyword evidence="2" id="KW-1185">Reference proteome</keyword>
<organism evidence="1 2">
    <name type="scientific">Paenisporosarcina quisquiliarum</name>
    <dbReference type="NCBI Taxonomy" id="365346"/>
    <lineage>
        <taxon>Bacteria</taxon>
        <taxon>Bacillati</taxon>
        <taxon>Bacillota</taxon>
        <taxon>Bacilli</taxon>
        <taxon>Bacillales</taxon>
        <taxon>Caryophanaceae</taxon>
        <taxon>Paenisporosarcina</taxon>
    </lineage>
</organism>
<evidence type="ECO:0000313" key="2">
    <source>
        <dbReference type="Proteomes" id="UP001152173"/>
    </source>
</evidence>
<comment type="caution">
    <text evidence="1">The sequence shown here is derived from an EMBL/GenBank/DDBJ whole genome shotgun (WGS) entry which is preliminary data.</text>
</comment>
<evidence type="ECO:0000313" key="1">
    <source>
        <dbReference type="EMBL" id="MCZ8536181.1"/>
    </source>
</evidence>
<name>A0A9X3LFV1_9BACL</name>